<dbReference type="Pfam" id="PF00096">
    <property type="entry name" value="zf-C2H2"/>
    <property type="match status" value="3"/>
</dbReference>
<keyword evidence="12" id="KW-1185">Reference proteome</keyword>
<evidence type="ECO:0000256" key="6">
    <source>
        <dbReference type="ARBA" id="ARBA00023015"/>
    </source>
</evidence>
<dbReference type="FunFam" id="3.30.160.60:FF:000744">
    <property type="entry name" value="zinc finger E-box-binding homeobox 1"/>
    <property type="match status" value="1"/>
</dbReference>
<keyword evidence="8" id="KW-0804">Transcription</keyword>
<evidence type="ECO:0000259" key="11">
    <source>
        <dbReference type="PROSITE" id="PS50157"/>
    </source>
</evidence>
<dbReference type="GO" id="GO:0005634">
    <property type="term" value="C:nucleus"/>
    <property type="evidence" value="ECO:0007669"/>
    <property type="project" value="UniProtKB-SubCell"/>
</dbReference>
<dbReference type="PROSITE" id="PS00028">
    <property type="entry name" value="ZINC_FINGER_C2H2_1"/>
    <property type="match status" value="2"/>
</dbReference>
<evidence type="ECO:0000256" key="4">
    <source>
        <dbReference type="ARBA" id="ARBA00022771"/>
    </source>
</evidence>
<evidence type="ECO:0000256" key="3">
    <source>
        <dbReference type="ARBA" id="ARBA00022737"/>
    </source>
</evidence>
<keyword evidence="3" id="KW-0677">Repeat</keyword>
<accession>A0A6P3WWT3</accession>
<dbReference type="PROSITE" id="PS50157">
    <property type="entry name" value="ZINC_FINGER_C2H2_2"/>
    <property type="match status" value="3"/>
</dbReference>
<evidence type="ECO:0000313" key="13">
    <source>
        <dbReference type="RefSeq" id="XP_014470586.1"/>
    </source>
</evidence>
<protein>
    <submittedName>
        <fullName evidence="13">Zinc finger protein 771</fullName>
    </submittedName>
</protein>
<gene>
    <name evidence="13" type="primary">LOC106742291</name>
</gene>
<dbReference type="GO" id="GO:0006357">
    <property type="term" value="P:regulation of transcription by RNA polymerase II"/>
    <property type="evidence" value="ECO:0007669"/>
    <property type="project" value="TreeGrafter"/>
</dbReference>
<dbReference type="FunFam" id="3.30.160.60:FF:000912">
    <property type="entry name" value="Zinc finger protein 660"/>
    <property type="match status" value="1"/>
</dbReference>
<dbReference type="GO" id="GO:0008270">
    <property type="term" value="F:zinc ion binding"/>
    <property type="evidence" value="ECO:0007669"/>
    <property type="project" value="UniProtKB-KW"/>
</dbReference>
<feature type="domain" description="C2H2-type" evidence="11">
    <location>
        <begin position="179"/>
        <end position="206"/>
    </location>
</feature>
<feature type="domain" description="C2H2-type" evidence="11">
    <location>
        <begin position="207"/>
        <end position="225"/>
    </location>
</feature>
<dbReference type="PANTHER" id="PTHR45993:SF10">
    <property type="entry name" value="ZINC FINGER PROTEIN 208 ISOFORM X1-RELATED"/>
    <property type="match status" value="1"/>
</dbReference>
<keyword evidence="4 10" id="KW-0863">Zinc-finger</keyword>
<dbReference type="KEGG" id="dqu:106742291"/>
<keyword evidence="9" id="KW-0539">Nucleus</keyword>
<dbReference type="SUPFAM" id="SSF57667">
    <property type="entry name" value="beta-beta-alpha zinc fingers"/>
    <property type="match status" value="2"/>
</dbReference>
<dbReference type="OrthoDB" id="6077919at2759"/>
<sequence>MSCYGQGRCRFCCKRHTLPIFGQDETAHALLRDPNFKPVVLNTVCSPCIAKIEDYFKRAGLRLPVGETIAREVREDPGAEVIGVSSSSALSPRKTRVPEGDGEDFRVQDKVDVVSTTIGDAASHPEEAAAGALLQRACDEEGASRRRRRQLTCEFCRKEFNHAGDLNKHRRTHTGEQPYTCDECPQRFSYASNLARHRRVHSGERPFSCRICGRTFARRDKFAAHLTSERCLVQL</sequence>
<keyword evidence="7" id="KW-0238">DNA-binding</keyword>
<dbReference type="PANTHER" id="PTHR45993">
    <property type="entry name" value="B-CELL LYMPHOMA/LEUKEMIA 11"/>
    <property type="match status" value="1"/>
</dbReference>
<evidence type="ECO:0000313" key="12">
    <source>
        <dbReference type="Proteomes" id="UP000515204"/>
    </source>
</evidence>
<evidence type="ECO:0000256" key="5">
    <source>
        <dbReference type="ARBA" id="ARBA00022833"/>
    </source>
</evidence>
<keyword evidence="5" id="KW-0862">Zinc</keyword>
<dbReference type="Proteomes" id="UP000515204">
    <property type="component" value="Unplaced"/>
</dbReference>
<evidence type="ECO:0000256" key="10">
    <source>
        <dbReference type="PROSITE-ProRule" id="PRU00042"/>
    </source>
</evidence>
<dbReference type="Gene3D" id="3.30.160.60">
    <property type="entry name" value="Classic Zinc Finger"/>
    <property type="match status" value="3"/>
</dbReference>
<dbReference type="GO" id="GO:0003700">
    <property type="term" value="F:DNA-binding transcription factor activity"/>
    <property type="evidence" value="ECO:0007669"/>
    <property type="project" value="TreeGrafter"/>
</dbReference>
<dbReference type="GO" id="GO:0000978">
    <property type="term" value="F:RNA polymerase II cis-regulatory region sequence-specific DNA binding"/>
    <property type="evidence" value="ECO:0007669"/>
    <property type="project" value="TreeGrafter"/>
</dbReference>
<keyword evidence="2" id="KW-0479">Metal-binding</keyword>
<dbReference type="InterPro" id="IPR036236">
    <property type="entry name" value="Znf_C2H2_sf"/>
</dbReference>
<organism evidence="12 13">
    <name type="scientific">Dinoponera quadriceps</name>
    <name type="common">South American ant</name>
    <dbReference type="NCBI Taxonomy" id="609295"/>
    <lineage>
        <taxon>Eukaryota</taxon>
        <taxon>Metazoa</taxon>
        <taxon>Ecdysozoa</taxon>
        <taxon>Arthropoda</taxon>
        <taxon>Hexapoda</taxon>
        <taxon>Insecta</taxon>
        <taxon>Pterygota</taxon>
        <taxon>Neoptera</taxon>
        <taxon>Endopterygota</taxon>
        <taxon>Hymenoptera</taxon>
        <taxon>Apocrita</taxon>
        <taxon>Aculeata</taxon>
        <taxon>Formicoidea</taxon>
        <taxon>Formicidae</taxon>
        <taxon>Ponerinae</taxon>
        <taxon>Ponerini</taxon>
        <taxon>Dinoponera</taxon>
    </lineage>
</organism>
<name>A0A6P3WWT3_DINQU</name>
<evidence type="ECO:0000256" key="9">
    <source>
        <dbReference type="ARBA" id="ARBA00023242"/>
    </source>
</evidence>
<proteinExistence type="predicted"/>
<comment type="subcellular location">
    <subcellularLocation>
        <location evidence="1">Nucleus</location>
    </subcellularLocation>
</comment>
<dbReference type="FunFam" id="3.30.160.60:FF:000446">
    <property type="entry name" value="Zinc finger protein"/>
    <property type="match status" value="1"/>
</dbReference>
<dbReference type="AlphaFoldDB" id="A0A6P3WWT3"/>
<evidence type="ECO:0000256" key="7">
    <source>
        <dbReference type="ARBA" id="ARBA00023125"/>
    </source>
</evidence>
<keyword evidence="6" id="KW-0805">Transcription regulation</keyword>
<dbReference type="GeneID" id="106742291"/>
<dbReference type="InterPro" id="IPR051497">
    <property type="entry name" value="Dev/Hematopoietic_TF"/>
</dbReference>
<evidence type="ECO:0000256" key="8">
    <source>
        <dbReference type="ARBA" id="ARBA00023163"/>
    </source>
</evidence>
<evidence type="ECO:0000256" key="2">
    <source>
        <dbReference type="ARBA" id="ARBA00022723"/>
    </source>
</evidence>
<dbReference type="RefSeq" id="XP_014470586.1">
    <property type="nucleotide sequence ID" value="XM_014615100.1"/>
</dbReference>
<reference evidence="13" key="1">
    <citation type="submission" date="2025-08" db="UniProtKB">
        <authorList>
            <consortium name="RefSeq"/>
        </authorList>
    </citation>
    <scope>IDENTIFICATION</scope>
</reference>
<evidence type="ECO:0000256" key="1">
    <source>
        <dbReference type="ARBA" id="ARBA00004123"/>
    </source>
</evidence>
<dbReference type="InterPro" id="IPR013087">
    <property type="entry name" value="Znf_C2H2_type"/>
</dbReference>
<dbReference type="SMART" id="SM00355">
    <property type="entry name" value="ZnF_C2H2"/>
    <property type="match status" value="3"/>
</dbReference>
<feature type="domain" description="C2H2-type" evidence="11">
    <location>
        <begin position="151"/>
        <end position="178"/>
    </location>
</feature>